<dbReference type="STRING" id="1447883.A0A2B7XFL4"/>
<dbReference type="PANTHER" id="PTHR13031:SF0">
    <property type="entry name" value="RIBONUCLEASE P PROTEIN SUBUNIT P30"/>
    <property type="match status" value="1"/>
</dbReference>
<name>A0A2B7XFL4_POLH7</name>
<evidence type="ECO:0000256" key="4">
    <source>
        <dbReference type="SAM" id="MobiDB-lite"/>
    </source>
</evidence>
<keyword evidence="6" id="KW-1185">Reference proteome</keyword>
<dbReference type="FunFam" id="3.20.20.140:FF:000053">
    <property type="entry name" value="Ribonuclease P complex subunit Pop2"/>
    <property type="match status" value="1"/>
</dbReference>
<evidence type="ECO:0000256" key="1">
    <source>
        <dbReference type="ARBA" id="ARBA00004123"/>
    </source>
</evidence>
<feature type="region of interest" description="Disordered" evidence="4">
    <location>
        <begin position="248"/>
        <end position="310"/>
    </location>
</feature>
<accession>A0A2B7XFL4</accession>
<feature type="compositionally biased region" description="Basic and acidic residues" evidence="4">
    <location>
        <begin position="248"/>
        <end position="259"/>
    </location>
</feature>
<dbReference type="OrthoDB" id="17948at2759"/>
<evidence type="ECO:0000313" key="6">
    <source>
        <dbReference type="Proteomes" id="UP000224634"/>
    </source>
</evidence>
<comment type="similarity">
    <text evidence="2">Belongs to the eukaryotic/archaeal RNase P protein component 3 family.</text>
</comment>
<organism evidence="5 6">
    <name type="scientific">Polytolypa hystricis (strain UAMH7299)</name>
    <dbReference type="NCBI Taxonomy" id="1447883"/>
    <lineage>
        <taxon>Eukaryota</taxon>
        <taxon>Fungi</taxon>
        <taxon>Dikarya</taxon>
        <taxon>Ascomycota</taxon>
        <taxon>Pezizomycotina</taxon>
        <taxon>Eurotiomycetes</taxon>
        <taxon>Eurotiomycetidae</taxon>
        <taxon>Onygenales</taxon>
        <taxon>Onygenales incertae sedis</taxon>
        <taxon>Polytolypa</taxon>
    </lineage>
</organism>
<dbReference type="Gene3D" id="3.20.20.140">
    <property type="entry name" value="Metal-dependent hydrolases"/>
    <property type="match status" value="1"/>
</dbReference>
<dbReference type="Proteomes" id="UP000224634">
    <property type="component" value="Unassembled WGS sequence"/>
</dbReference>
<comment type="caution">
    <text evidence="5">The sequence shown here is derived from an EMBL/GenBank/DDBJ whole genome shotgun (WGS) entry which is preliminary data.</text>
</comment>
<dbReference type="GO" id="GO:0003723">
    <property type="term" value="F:RNA binding"/>
    <property type="evidence" value="ECO:0007669"/>
    <property type="project" value="TreeGrafter"/>
</dbReference>
<evidence type="ECO:0000256" key="2">
    <source>
        <dbReference type="ARBA" id="ARBA00007331"/>
    </source>
</evidence>
<sequence>MFYDLNVPYSPNDAEISSTLAFLAELGYTTIALSQTVSGKLPPNLTPPSLPSNAPNSLTLLTRLNLVLSDISQNARLSTLAQSYSLIALRPTNEKCLMAACNNLDCDIISLDFSTRLPFHFKFKTLSSAIARGVRLEICYGPGVTGSGLEARRNLMGNAAALVRATRGGRGIVISSEARRALGVRAPVDVVNLACVWGLSQEKGRDAVSEEPRKVVALAAVKRRSWRGIVDVVQGGYVKKKDTNVEEKKADDDDAEQVKAKGTNGTKRKASVSSPVGDVSTADSEKPLSKREMKRRAKKAKFEGAAGGDG</sequence>
<dbReference type="PANTHER" id="PTHR13031">
    <property type="entry name" value="RIBONUCLEASE P SUBUNIT P30"/>
    <property type="match status" value="1"/>
</dbReference>
<comment type="subcellular location">
    <subcellularLocation>
        <location evidence="1">Nucleus</location>
    </subcellularLocation>
</comment>
<dbReference type="InterPro" id="IPR016195">
    <property type="entry name" value="Pol/histidinol_Pase-like"/>
</dbReference>
<evidence type="ECO:0000313" key="5">
    <source>
        <dbReference type="EMBL" id="PGH07745.1"/>
    </source>
</evidence>
<dbReference type="GO" id="GO:0008033">
    <property type="term" value="P:tRNA processing"/>
    <property type="evidence" value="ECO:0007669"/>
    <property type="project" value="UniProtKB-KW"/>
</dbReference>
<dbReference type="EMBL" id="PDNA01000165">
    <property type="protein sequence ID" value="PGH07745.1"/>
    <property type="molecule type" value="Genomic_DNA"/>
</dbReference>
<dbReference type="SUPFAM" id="SSF89550">
    <property type="entry name" value="PHP domain-like"/>
    <property type="match status" value="1"/>
</dbReference>
<gene>
    <name evidence="5" type="ORF">AJ80_07950</name>
</gene>
<proteinExistence type="inferred from homology"/>
<protein>
    <submittedName>
        <fullName evidence="5">Uncharacterized protein</fullName>
    </submittedName>
</protein>
<dbReference type="InterPro" id="IPR002738">
    <property type="entry name" value="RNase_P_p30"/>
</dbReference>
<dbReference type="Pfam" id="PF01876">
    <property type="entry name" value="RNase_P_p30"/>
    <property type="match status" value="1"/>
</dbReference>
<reference evidence="5 6" key="1">
    <citation type="submission" date="2017-10" db="EMBL/GenBank/DDBJ databases">
        <title>Comparative genomics in systemic dimorphic fungi from Ajellomycetaceae.</title>
        <authorList>
            <person name="Munoz J.F."/>
            <person name="Mcewen J.G."/>
            <person name="Clay O.K."/>
            <person name="Cuomo C.A."/>
        </authorList>
    </citation>
    <scope>NUCLEOTIDE SEQUENCE [LARGE SCALE GENOMIC DNA]</scope>
    <source>
        <strain evidence="5 6">UAMH7299</strain>
    </source>
</reference>
<dbReference type="AlphaFoldDB" id="A0A2B7XFL4"/>
<evidence type="ECO:0000256" key="3">
    <source>
        <dbReference type="ARBA" id="ARBA00022694"/>
    </source>
</evidence>
<keyword evidence="3" id="KW-0819">tRNA processing</keyword>
<dbReference type="GO" id="GO:0005655">
    <property type="term" value="C:nucleolar ribonuclease P complex"/>
    <property type="evidence" value="ECO:0007669"/>
    <property type="project" value="TreeGrafter"/>
</dbReference>